<dbReference type="AlphaFoldDB" id="A0A7C2SNM1"/>
<comment type="caution">
    <text evidence="2">The sequence shown here is derived from an EMBL/GenBank/DDBJ whole genome shotgun (WGS) entry which is preliminary data.</text>
</comment>
<dbReference type="InterPro" id="IPR000182">
    <property type="entry name" value="GNAT_dom"/>
</dbReference>
<organism evidence="2">
    <name type="scientific">Archaeoglobus fulgidus</name>
    <dbReference type="NCBI Taxonomy" id="2234"/>
    <lineage>
        <taxon>Archaea</taxon>
        <taxon>Methanobacteriati</taxon>
        <taxon>Methanobacteriota</taxon>
        <taxon>Archaeoglobi</taxon>
        <taxon>Archaeoglobales</taxon>
        <taxon>Archaeoglobaceae</taxon>
        <taxon>Archaeoglobus</taxon>
    </lineage>
</organism>
<proteinExistence type="predicted"/>
<dbReference type="PANTHER" id="PTHR43617">
    <property type="entry name" value="L-AMINO ACID N-ACETYLTRANSFERASE"/>
    <property type="match status" value="1"/>
</dbReference>
<dbReference type="InterPro" id="IPR050276">
    <property type="entry name" value="MshD_Acetyltransferase"/>
</dbReference>
<sequence>MGDENNYSEFYEDKAGEIIFVSIFVPEERENLIKMYEEYSPERRCCGLPPLSRKGIEMWIDGLHSNGYGFIAKHGERVVGHIAAVPSGEDAEFAIFIHQDYENKGVGSELIRFASKFLKNRGIKRLRAITERTNRKAIETYKRLGFEVVGRDPEYLVMEKNI</sequence>
<keyword evidence="2" id="KW-0808">Transferase</keyword>
<gene>
    <name evidence="2" type="ORF">ENN70_05200</name>
</gene>
<reference evidence="2" key="1">
    <citation type="journal article" date="2020" name="mSystems">
        <title>Genome- and Community-Level Interaction Insights into Carbon Utilization and Element Cycling Functions of Hydrothermarchaeota in Hydrothermal Sediment.</title>
        <authorList>
            <person name="Zhou Z."/>
            <person name="Liu Y."/>
            <person name="Xu W."/>
            <person name="Pan J."/>
            <person name="Luo Z.H."/>
            <person name="Li M."/>
        </authorList>
    </citation>
    <scope>NUCLEOTIDE SEQUENCE [LARGE SCALE GENOMIC DNA]</scope>
    <source>
        <strain evidence="2">SpSt-12</strain>
    </source>
</reference>
<dbReference type="PROSITE" id="PS51186">
    <property type="entry name" value="GNAT"/>
    <property type="match status" value="1"/>
</dbReference>
<name>A0A7C2SNM1_ARCFL</name>
<dbReference type="InterPro" id="IPR016181">
    <property type="entry name" value="Acyl_CoA_acyltransferase"/>
</dbReference>
<dbReference type="SUPFAM" id="SSF55729">
    <property type="entry name" value="Acyl-CoA N-acyltransferases (Nat)"/>
    <property type="match status" value="1"/>
</dbReference>
<dbReference type="Pfam" id="PF00583">
    <property type="entry name" value="Acetyltransf_1"/>
    <property type="match status" value="1"/>
</dbReference>
<dbReference type="Gene3D" id="3.40.630.30">
    <property type="match status" value="1"/>
</dbReference>
<evidence type="ECO:0000259" key="1">
    <source>
        <dbReference type="PROSITE" id="PS51186"/>
    </source>
</evidence>
<feature type="domain" description="N-acetyltransferase" evidence="1">
    <location>
        <begin position="19"/>
        <end position="162"/>
    </location>
</feature>
<dbReference type="EMBL" id="DSCQ01000066">
    <property type="protein sequence ID" value="HET21472.1"/>
    <property type="molecule type" value="Genomic_DNA"/>
</dbReference>
<dbReference type="CDD" id="cd04301">
    <property type="entry name" value="NAT_SF"/>
    <property type="match status" value="1"/>
</dbReference>
<evidence type="ECO:0000313" key="2">
    <source>
        <dbReference type="EMBL" id="HET21472.1"/>
    </source>
</evidence>
<protein>
    <submittedName>
        <fullName evidence="2">GNAT family N-acetyltransferase</fullName>
    </submittedName>
</protein>
<dbReference type="GO" id="GO:0016747">
    <property type="term" value="F:acyltransferase activity, transferring groups other than amino-acyl groups"/>
    <property type="evidence" value="ECO:0007669"/>
    <property type="project" value="InterPro"/>
</dbReference>
<accession>A0A7C2SNM1</accession>